<evidence type="ECO:0000313" key="1">
    <source>
        <dbReference type="EMBL" id="QJH95834.1"/>
    </source>
</evidence>
<proteinExistence type="predicted"/>
<organism evidence="1">
    <name type="scientific">viral metagenome</name>
    <dbReference type="NCBI Taxonomy" id="1070528"/>
    <lineage>
        <taxon>unclassified sequences</taxon>
        <taxon>metagenomes</taxon>
        <taxon>organismal metagenomes</taxon>
    </lineage>
</organism>
<accession>A0A6M3XD97</accession>
<dbReference type="EMBL" id="MT144630">
    <property type="protein sequence ID" value="QJH95834.1"/>
    <property type="molecule type" value="Genomic_DNA"/>
</dbReference>
<gene>
    <name evidence="1" type="ORF">TM448B00540_0024</name>
</gene>
<name>A0A6M3XD97_9ZZZZ</name>
<protein>
    <submittedName>
        <fullName evidence="1">Uncharacterized protein</fullName>
    </submittedName>
</protein>
<sequence length="330" mass="36961">MNIKELILKYDILKKKNVIGYSLTLKSKIRDGQIIPERPCVRIYVTKKELKETLMIKDIIPVSLGDVETDIIEVGEIKALSIDKTSRIRPVPLGVSISNWNITAGSLGMLYKNKYGTILAGSNAHVLTEFPEKNPEEQNEKRILQPGSYHAGQNLDNIIGTYLWHKRIVPLGESNCNIGTVLASFFNIFIRVLRRNGRFRYISDLENNIDFGVYLPSTDHILEVADSSLTNEPFVGHLFAGSNTQGIICKVKYIISEDYIPLVDPAEVQIGDIVKGCSFWCNYQTRVIDESAVIQVNYGNFIITYSDVIIVNNDGTIKGGWSGSGFRKIA</sequence>
<reference evidence="1" key="1">
    <citation type="submission" date="2020-03" db="EMBL/GenBank/DDBJ databases">
        <title>The deep terrestrial virosphere.</title>
        <authorList>
            <person name="Holmfeldt K."/>
            <person name="Nilsson E."/>
            <person name="Simone D."/>
            <person name="Lopez-Fernandez M."/>
            <person name="Wu X."/>
            <person name="de Brujin I."/>
            <person name="Lundin D."/>
            <person name="Andersson A."/>
            <person name="Bertilsson S."/>
            <person name="Dopson M."/>
        </authorList>
    </citation>
    <scope>NUCLEOTIDE SEQUENCE</scope>
    <source>
        <strain evidence="1">TM448B00540</strain>
    </source>
</reference>
<dbReference type="AlphaFoldDB" id="A0A6M3XD97"/>